<comment type="caution">
    <text evidence="2">The sequence shown here is derived from an EMBL/GenBank/DDBJ whole genome shotgun (WGS) entry which is preliminary data.</text>
</comment>
<dbReference type="Proteomes" id="UP000603708">
    <property type="component" value="Unassembled WGS sequence"/>
</dbReference>
<dbReference type="EMBL" id="BNCD01000001">
    <property type="protein sequence ID" value="GHH70958.1"/>
    <property type="molecule type" value="Genomic_DNA"/>
</dbReference>
<evidence type="ECO:0008006" key="4">
    <source>
        <dbReference type="Google" id="ProtNLM"/>
    </source>
</evidence>
<keyword evidence="1" id="KW-0732">Signal</keyword>
<dbReference type="RefSeq" id="WP_189929212.1">
    <property type="nucleotide sequence ID" value="NZ_BNCD01000001.1"/>
</dbReference>
<reference evidence="2" key="2">
    <citation type="submission" date="2020-09" db="EMBL/GenBank/DDBJ databases">
        <authorList>
            <person name="Sun Q."/>
            <person name="Ohkuma M."/>
        </authorList>
    </citation>
    <scope>NUCLEOTIDE SEQUENCE</scope>
    <source>
        <strain evidence="2">JCM 5069</strain>
    </source>
</reference>
<organism evidence="2 3">
    <name type="scientific">Streptomyces sulfonofaciens</name>
    <dbReference type="NCBI Taxonomy" id="68272"/>
    <lineage>
        <taxon>Bacteria</taxon>
        <taxon>Bacillati</taxon>
        <taxon>Actinomycetota</taxon>
        <taxon>Actinomycetes</taxon>
        <taxon>Kitasatosporales</taxon>
        <taxon>Streptomycetaceae</taxon>
        <taxon>Streptomyces</taxon>
    </lineage>
</organism>
<feature type="signal peptide" evidence="1">
    <location>
        <begin position="1"/>
        <end position="23"/>
    </location>
</feature>
<gene>
    <name evidence="2" type="ORF">GCM10018793_05870</name>
</gene>
<name>A0A919FRH8_9ACTN</name>
<evidence type="ECO:0000313" key="2">
    <source>
        <dbReference type="EMBL" id="GHH70958.1"/>
    </source>
</evidence>
<evidence type="ECO:0000313" key="3">
    <source>
        <dbReference type="Proteomes" id="UP000603708"/>
    </source>
</evidence>
<reference evidence="2" key="1">
    <citation type="journal article" date="2014" name="Int. J. Syst. Evol. Microbiol.">
        <title>Complete genome sequence of Corynebacterium casei LMG S-19264T (=DSM 44701T), isolated from a smear-ripened cheese.</title>
        <authorList>
            <consortium name="US DOE Joint Genome Institute (JGI-PGF)"/>
            <person name="Walter F."/>
            <person name="Albersmeier A."/>
            <person name="Kalinowski J."/>
            <person name="Ruckert C."/>
        </authorList>
    </citation>
    <scope>NUCLEOTIDE SEQUENCE</scope>
    <source>
        <strain evidence="2">JCM 5069</strain>
    </source>
</reference>
<keyword evidence="3" id="KW-1185">Reference proteome</keyword>
<sequence length="134" mass="13754">MSSALLVSAVLSVLSAVPASARATTNDGFSIDTGESPLCSRYGSAAYIDYDEHGDDTVGVYDACKDGVGVKAWFWINGTLIGAQRNGGGFNTEVYVDIPNVTAGDTVGLKVCAQDGASGTPFSCNSRTITSDDG</sequence>
<accession>A0A919FRH8</accession>
<dbReference type="AlphaFoldDB" id="A0A919FRH8"/>
<evidence type="ECO:0000256" key="1">
    <source>
        <dbReference type="SAM" id="SignalP"/>
    </source>
</evidence>
<proteinExistence type="predicted"/>
<feature type="chain" id="PRO_5037964761" description="Secreted protein" evidence="1">
    <location>
        <begin position="24"/>
        <end position="134"/>
    </location>
</feature>
<protein>
    <recommendedName>
        <fullName evidence="4">Secreted protein</fullName>
    </recommendedName>
</protein>